<dbReference type="SUPFAM" id="SSF48452">
    <property type="entry name" value="TPR-like"/>
    <property type="match status" value="1"/>
</dbReference>
<dbReference type="RefSeq" id="WP_135107105.1">
    <property type="nucleotide sequence ID" value="NZ_LT599021.1"/>
</dbReference>
<reference evidence="2" key="1">
    <citation type="submission" date="2016-04" db="EMBL/GenBank/DDBJ databases">
        <authorList>
            <person name="Evans L.H."/>
            <person name="Alamgir A."/>
            <person name="Owens N."/>
            <person name="Weber N.D."/>
            <person name="Virtaneva K."/>
            <person name="Barbian K."/>
            <person name="Babar A."/>
            <person name="Rosenke K."/>
        </authorList>
    </citation>
    <scope>NUCLEOTIDE SEQUENCE</scope>
    <source>
        <strain evidence="2">86-2</strain>
    </source>
</reference>
<gene>
    <name evidence="2" type="ORF">KL86DYS2_11962</name>
</gene>
<keyword evidence="1" id="KW-0732">Signal</keyword>
<dbReference type="AlphaFoldDB" id="A0A212JNQ9"/>
<name>A0A212JNQ9_9BACT</name>
<sequence length="217" mass="25248">MKTFKFYLCIAILIAPMALSAITNTDSTYLKVMEKTVLKLDSAKSVNELQTIRNQFERISLKYDKEWLPLYYVAYTGIQMTYYNPKAENNEAILETVKASLDKLNSFTNADKSEVSTLYGYYYNGLSMTNPAVNGQKYFNDVISNYEKAIKLNPENPRPIFLLAFYESFLPDFIRSKRDFCEEINKAKSLYQKEQKTIEKPHWGEAFMIQISEKCNK</sequence>
<dbReference type="InterPro" id="IPR011990">
    <property type="entry name" value="TPR-like_helical_dom_sf"/>
</dbReference>
<dbReference type="EMBL" id="FLUL01000001">
    <property type="protein sequence ID" value="SBW01069.1"/>
    <property type="molecule type" value="Genomic_DNA"/>
</dbReference>
<protein>
    <recommendedName>
        <fullName evidence="3">Tetratricopeptide repeat protein</fullName>
    </recommendedName>
</protein>
<evidence type="ECO:0000313" key="2">
    <source>
        <dbReference type="EMBL" id="SBW01069.1"/>
    </source>
</evidence>
<feature type="chain" id="PRO_5013143552" description="Tetratricopeptide repeat protein" evidence="1">
    <location>
        <begin position="21"/>
        <end position="217"/>
    </location>
</feature>
<evidence type="ECO:0000256" key="1">
    <source>
        <dbReference type="SAM" id="SignalP"/>
    </source>
</evidence>
<evidence type="ECO:0008006" key="3">
    <source>
        <dbReference type="Google" id="ProtNLM"/>
    </source>
</evidence>
<proteinExistence type="predicted"/>
<accession>A0A212JNQ9</accession>
<feature type="signal peptide" evidence="1">
    <location>
        <begin position="1"/>
        <end position="20"/>
    </location>
</feature>
<organism evidence="2">
    <name type="scientific">uncultured Dysgonomonas sp</name>
    <dbReference type="NCBI Taxonomy" id="206096"/>
    <lineage>
        <taxon>Bacteria</taxon>
        <taxon>Pseudomonadati</taxon>
        <taxon>Bacteroidota</taxon>
        <taxon>Bacteroidia</taxon>
        <taxon>Bacteroidales</taxon>
        <taxon>Dysgonomonadaceae</taxon>
        <taxon>Dysgonomonas</taxon>
        <taxon>environmental samples</taxon>
    </lineage>
</organism>